<evidence type="ECO:0000256" key="1">
    <source>
        <dbReference type="SAM" id="MobiDB-lite"/>
    </source>
</evidence>
<gene>
    <name evidence="3" type="ORF">HDID_LOCUS7448</name>
    <name evidence="4" type="ORF">WMSIL1_LOCUS1224</name>
</gene>
<feature type="region of interest" description="Disordered" evidence="1">
    <location>
        <begin position="39"/>
        <end position="86"/>
    </location>
</feature>
<evidence type="ECO:0000259" key="2">
    <source>
        <dbReference type="Pfam" id="PF15696"/>
    </source>
</evidence>
<dbReference type="InterPro" id="IPR031419">
    <property type="entry name" value="RAD51_interact"/>
</dbReference>
<dbReference type="Proteomes" id="UP000274504">
    <property type="component" value="Unassembled WGS sequence"/>
</dbReference>
<keyword evidence="6" id="KW-1185">Reference proteome</keyword>
<dbReference type="Pfam" id="PF15696">
    <property type="entry name" value="RAD51_interact"/>
    <property type="match status" value="1"/>
</dbReference>
<dbReference type="Proteomes" id="UP000321570">
    <property type="component" value="Unassembled WGS sequence"/>
</dbReference>
<dbReference type="EMBL" id="UYSG01010936">
    <property type="protein sequence ID" value="VDL59766.1"/>
    <property type="molecule type" value="Genomic_DNA"/>
</dbReference>
<dbReference type="EMBL" id="CABIJS010000029">
    <property type="protein sequence ID" value="VUZ40129.1"/>
    <property type="molecule type" value="Genomic_DNA"/>
</dbReference>
<name>A0A0R3SQS2_HYMDI</name>
<evidence type="ECO:0000313" key="4">
    <source>
        <dbReference type="EMBL" id="VUZ40129.1"/>
    </source>
</evidence>
<reference evidence="7" key="1">
    <citation type="submission" date="2017-02" db="UniProtKB">
        <authorList>
            <consortium name="WormBaseParasite"/>
        </authorList>
    </citation>
    <scope>IDENTIFICATION</scope>
</reference>
<feature type="domain" description="RAD51 interacting motif" evidence="2">
    <location>
        <begin position="155"/>
        <end position="177"/>
    </location>
</feature>
<dbReference type="OrthoDB" id="6278354at2759"/>
<protein>
    <submittedName>
        <fullName evidence="7">RAD51_interact domain-containing protein</fullName>
    </submittedName>
</protein>
<proteinExistence type="predicted"/>
<organism evidence="7">
    <name type="scientific">Hymenolepis diminuta</name>
    <name type="common">Rat tapeworm</name>
    <dbReference type="NCBI Taxonomy" id="6216"/>
    <lineage>
        <taxon>Eukaryota</taxon>
        <taxon>Metazoa</taxon>
        <taxon>Spiralia</taxon>
        <taxon>Lophotrochozoa</taxon>
        <taxon>Platyhelminthes</taxon>
        <taxon>Cestoda</taxon>
        <taxon>Eucestoda</taxon>
        <taxon>Cyclophyllidea</taxon>
        <taxon>Hymenolepididae</taxon>
        <taxon>Hymenolepis</taxon>
    </lineage>
</organism>
<evidence type="ECO:0000313" key="7">
    <source>
        <dbReference type="WBParaSite" id="HDID_0000745001-mRNA-1"/>
    </source>
</evidence>
<evidence type="ECO:0000313" key="6">
    <source>
        <dbReference type="Proteomes" id="UP000321570"/>
    </source>
</evidence>
<accession>A0A0R3SQS2</accession>
<evidence type="ECO:0000313" key="5">
    <source>
        <dbReference type="Proteomes" id="UP000274504"/>
    </source>
</evidence>
<reference evidence="4 6" key="3">
    <citation type="submission" date="2019-07" db="EMBL/GenBank/DDBJ databases">
        <authorList>
            <person name="Jastrzebski P J."/>
            <person name="Paukszto L."/>
            <person name="Jastrzebski P J."/>
        </authorList>
    </citation>
    <scope>NUCLEOTIDE SEQUENCE [LARGE SCALE GENOMIC DNA]</scope>
    <source>
        <strain evidence="4 6">WMS-il1</strain>
    </source>
</reference>
<sequence length="182" mass="20179">MASPRKSVRKCVNISYASLLDDESDNEFFHDRLEIKPLKKKRTADSDSEEFNVDSHPSSPPKKQKAKKVVNPSTRNRKSVKDSTQLVSKPIQLTPQPLSREPLVTATKICASPSINPARSTFSEINTESSSLIAPVKPFNPSTPLTKTPTSFYVTPSSGLRIGLSRKNITKPLHPNVRLSNR</sequence>
<evidence type="ECO:0000313" key="3">
    <source>
        <dbReference type="EMBL" id="VDL59766.1"/>
    </source>
</evidence>
<dbReference type="WBParaSite" id="HDID_0000745001-mRNA-1">
    <property type="protein sequence ID" value="HDID_0000745001-mRNA-1"/>
    <property type="gene ID" value="HDID_0000745001"/>
</dbReference>
<dbReference type="AlphaFoldDB" id="A0A0R3SQS2"/>
<reference evidence="3 5" key="2">
    <citation type="submission" date="2018-11" db="EMBL/GenBank/DDBJ databases">
        <authorList>
            <consortium name="Pathogen Informatics"/>
        </authorList>
    </citation>
    <scope>NUCLEOTIDE SEQUENCE [LARGE SCALE GENOMIC DNA]</scope>
</reference>